<protein>
    <submittedName>
        <fullName evidence="4">Pilus assembly protein</fullName>
    </submittedName>
</protein>
<evidence type="ECO:0000256" key="2">
    <source>
        <dbReference type="SAM" id="Phobius"/>
    </source>
</evidence>
<dbReference type="EMBL" id="JALHLF010000003">
    <property type="protein sequence ID" value="MCJ2181432.1"/>
    <property type="molecule type" value="Genomic_DNA"/>
</dbReference>
<keyword evidence="2" id="KW-0472">Membrane</keyword>
<dbReference type="Proteomes" id="UP001162881">
    <property type="component" value="Unassembled WGS sequence"/>
</dbReference>
<accession>A0ABT0B8P9</accession>
<feature type="transmembrane region" description="Helical" evidence="2">
    <location>
        <begin position="30"/>
        <end position="51"/>
    </location>
</feature>
<evidence type="ECO:0000259" key="3">
    <source>
        <dbReference type="Pfam" id="PF07811"/>
    </source>
</evidence>
<reference evidence="4" key="1">
    <citation type="submission" date="2022-03" db="EMBL/GenBank/DDBJ databases">
        <title>Identification of a novel bacterium isolated from mangrove sediments.</title>
        <authorList>
            <person name="Pan X."/>
        </authorList>
    </citation>
    <scope>NUCLEOTIDE SEQUENCE</scope>
    <source>
        <strain evidence="4">B1949</strain>
    </source>
</reference>
<keyword evidence="2" id="KW-1133">Transmembrane helix</keyword>
<dbReference type="InterPro" id="IPR012495">
    <property type="entry name" value="TadE-like_dom"/>
</dbReference>
<evidence type="ECO:0000313" key="4">
    <source>
        <dbReference type="EMBL" id="MCJ2181432.1"/>
    </source>
</evidence>
<dbReference type="RefSeq" id="WP_244016548.1">
    <property type="nucleotide sequence ID" value="NZ_JALHLF010000003.1"/>
</dbReference>
<comment type="caution">
    <text evidence="4">The sequence shown here is derived from an EMBL/GenBank/DDBJ whole genome shotgun (WGS) entry which is preliminary data.</text>
</comment>
<evidence type="ECO:0000313" key="5">
    <source>
        <dbReference type="Proteomes" id="UP001162881"/>
    </source>
</evidence>
<dbReference type="Pfam" id="PF07811">
    <property type="entry name" value="TadE"/>
    <property type="match status" value="1"/>
</dbReference>
<gene>
    <name evidence="4" type="ORF">MTR62_01730</name>
</gene>
<evidence type="ECO:0000256" key="1">
    <source>
        <dbReference type="SAM" id="MobiDB-lite"/>
    </source>
</evidence>
<proteinExistence type="predicted"/>
<keyword evidence="5" id="KW-1185">Reference proteome</keyword>
<keyword evidence="2" id="KW-0812">Transmembrane</keyword>
<feature type="domain" description="TadE-like" evidence="3">
    <location>
        <begin position="23"/>
        <end position="65"/>
    </location>
</feature>
<feature type="region of interest" description="Disordered" evidence="1">
    <location>
        <begin position="120"/>
        <end position="150"/>
    </location>
</feature>
<name>A0ABT0B8P9_9SPHN</name>
<sequence>MTPRALPLFVLRRARRLARAQDGVSAVEFALIAPIMLITLFGLFDLAYNVYTAELLEGAIQQTARDSTIEGASSKAAALDARVSTMIHAVAPAATLTFTRKAYASFGDVGKPEDFTDLNGDGRCDAGEPFEDANGNGAWDEDQGKTGQGSARDAVLYTVRVTYPRPFPVTALFGFEDTYTMVSRTVLRNQPYDISETSPSIGNCP</sequence>
<organism evidence="4 5">
    <name type="scientific">Novosphingobium organovorum</name>
    <dbReference type="NCBI Taxonomy" id="2930092"/>
    <lineage>
        <taxon>Bacteria</taxon>
        <taxon>Pseudomonadati</taxon>
        <taxon>Pseudomonadota</taxon>
        <taxon>Alphaproteobacteria</taxon>
        <taxon>Sphingomonadales</taxon>
        <taxon>Sphingomonadaceae</taxon>
        <taxon>Novosphingobium</taxon>
    </lineage>
</organism>